<evidence type="ECO:0000313" key="1">
    <source>
        <dbReference type="EMBL" id="QNN89180.1"/>
    </source>
</evidence>
<accession>A0A7G9U7U9</accession>
<organism evidence="1">
    <name type="scientific">Oidiodendron maius splipalmivirus 1</name>
    <dbReference type="NCBI Taxonomy" id="2769353"/>
    <lineage>
        <taxon>Viruses</taxon>
        <taxon>Riboviria</taxon>
        <taxon>Orthornavirae</taxon>
        <taxon>Lenarviricota</taxon>
        <taxon>Amabiliviricetes</taxon>
        <taxon>Wolframvirales</taxon>
        <taxon>Splipalmiviridae</taxon>
        <taxon>Delepalmivirus</taxon>
        <taxon>Delepalmivirus oidiodendri</taxon>
    </lineage>
</organism>
<reference evidence="1" key="1">
    <citation type="submission" date="2019-11" db="EMBL/GenBank/DDBJ databases">
        <title>New viral taxa with unprecedented genome organizations defined by the characterization of the virome from a collection of ericoid and orchid mycorrhizal fungi.</title>
        <authorList>
            <person name="Sutela S."/>
            <person name="Forgia M."/>
            <person name="Vainio E."/>
            <person name="Chiapello M."/>
            <person name="Daghino S."/>
            <person name="Vallino M."/>
            <person name="Martino E."/>
            <person name="Girlanda M."/>
            <person name="Perotto S."/>
            <person name="Turina M."/>
        </authorList>
    </citation>
    <scope>NUCLEOTIDE SEQUENCE</scope>
    <source>
        <strain evidence="1">MUT1358</strain>
    </source>
</reference>
<name>A0A7G9U7U9_9VIRU</name>
<proteinExistence type="predicted"/>
<sequence>MLTDSAFYKIERSSLPNWETFYDGDFQSYYASDDSLDDELVACYEETRIKLGLIGSLGEYLIEDLGRDLHLIQSVVGDDEHTTTDSISLGPCLIGFGPVINGIKLSWKDTGISPYVGNYAEGWILVPPTAEASFESVNRRHARSGVPFTLDPVKLKLLSPVRKQSPLWENDLESKMNHLAEIASWTDKSWFTYDYHQMALILANVIFDFEDARSFPYLFKTEGGCGGCPPYGNLDTVYSALHFYTRGKSHRAILGVMTEATQVNLGALKPTETFFIRSSHLANMGDRVWLRYESAYRTLLEGGELTPGEVKLLLNTVEGQNLPDDLLALSTEVSPESYTVGSTISALRQDGYLMSELDVKSAYDAKERELALMGEKPIGVLKREQEENMVLFKGNHLKVLSQIADFSDPIKDYLRGKIGVLPSEPNIEFRDILYSYYRLRSESHSTYSSFFYTDTVRLFKTDEVDAYLGRAHHQLRQDFALTDSFPKWRKKFLEENTSERKRKNDIQRWLDSGPLDQLLSKPLPPGIGTDDARIARSIVDTVKSQHLDSFDAIVVLLFSGDRQLARTTAIMVQPWLNTRFILGQLDKAAYTAVCLEGVSEWHKLYSQGNILANGQPSIPIRGKTREVLYYNYLLKRRWWLPVEVIAQVLKSGTNYDFLRGSRSYVFHVEYDYPNMERGLDLIKYEARTNTIREYGGGYLERRTLQGFGRDTCWSHTPLDAIASWPDFTEREAKRYYRRPKYFKSNAVMAVDPLSPVTYNRVDQWRRNTFPGILETVQSARAPAVTG</sequence>
<dbReference type="EMBL" id="MN736965">
    <property type="protein sequence ID" value="QNN89180.1"/>
    <property type="molecule type" value="Genomic_RNA"/>
</dbReference>
<protein>
    <submittedName>
        <fullName evidence="1">Putative RNA dependent RNA polymerase</fullName>
    </submittedName>
</protein>